<dbReference type="RefSeq" id="WP_170193260.1">
    <property type="nucleotide sequence ID" value="NZ_JABBNB010000005.1"/>
</dbReference>
<organism evidence="5 6">
    <name type="scientific">Gordonia asplenii</name>
    <dbReference type="NCBI Taxonomy" id="2725283"/>
    <lineage>
        <taxon>Bacteria</taxon>
        <taxon>Bacillati</taxon>
        <taxon>Actinomycetota</taxon>
        <taxon>Actinomycetes</taxon>
        <taxon>Mycobacteriales</taxon>
        <taxon>Gordoniaceae</taxon>
        <taxon>Gordonia</taxon>
    </lineage>
</organism>
<name>A0A848KZ74_9ACTN</name>
<sequence>MPHPLRTPIRSTAAALCALLMSVGLAAVVAAPAPAKTFPPNFTVTAEHPTLADLNDIVEFIVETPASDEAKAANVEGGMSAVVVPRTVYQLGLFRAPRGWNDVTGPLVQRGNSVTATLNSGSAGRPTIRMTIEFKRLGGNWKLAASSMCQGVKAVGLNIYCNS</sequence>
<dbReference type="EMBL" id="JABBNB010000005">
    <property type="protein sequence ID" value="NMO00748.1"/>
    <property type="molecule type" value="Genomic_DNA"/>
</dbReference>
<gene>
    <name evidence="5" type="ORF">HH308_05905</name>
</gene>
<protein>
    <recommendedName>
        <fullName evidence="4">Low molecular weight antigen MTB12-like C-terminal domain-containing protein</fullName>
    </recommendedName>
</protein>
<evidence type="ECO:0000259" key="4">
    <source>
        <dbReference type="Pfam" id="PF26580"/>
    </source>
</evidence>
<keyword evidence="1 3" id="KW-0732">Signal</keyword>
<evidence type="ECO:0000313" key="5">
    <source>
        <dbReference type="EMBL" id="NMO00748.1"/>
    </source>
</evidence>
<feature type="domain" description="Low molecular weight antigen MTB12-like C-terminal" evidence="4">
    <location>
        <begin position="49"/>
        <end position="157"/>
    </location>
</feature>
<keyword evidence="6" id="KW-1185">Reference proteome</keyword>
<comment type="caution">
    <text evidence="5">The sequence shown here is derived from an EMBL/GenBank/DDBJ whole genome shotgun (WGS) entry which is preliminary data.</text>
</comment>
<dbReference type="Proteomes" id="UP000550729">
    <property type="component" value="Unassembled WGS sequence"/>
</dbReference>
<dbReference type="AlphaFoldDB" id="A0A848KZ74"/>
<dbReference type="InterPro" id="IPR058644">
    <property type="entry name" value="Mtb12-like_C"/>
</dbReference>
<evidence type="ECO:0000256" key="1">
    <source>
        <dbReference type="ARBA" id="ARBA00022729"/>
    </source>
</evidence>
<evidence type="ECO:0000313" key="6">
    <source>
        <dbReference type="Proteomes" id="UP000550729"/>
    </source>
</evidence>
<comment type="similarity">
    <text evidence="2">Belongs to the MTB12 family.</text>
</comment>
<proteinExistence type="inferred from homology"/>
<dbReference type="Pfam" id="PF26580">
    <property type="entry name" value="Mtb12_C"/>
    <property type="match status" value="1"/>
</dbReference>
<evidence type="ECO:0000256" key="3">
    <source>
        <dbReference type="SAM" id="SignalP"/>
    </source>
</evidence>
<evidence type="ECO:0000256" key="2">
    <source>
        <dbReference type="ARBA" id="ARBA00093774"/>
    </source>
</evidence>
<reference evidence="5 6" key="1">
    <citation type="submission" date="2020-04" db="EMBL/GenBank/DDBJ databases">
        <title>Gordonia sp. nov. TBRC 11910.</title>
        <authorList>
            <person name="Suriyachadkun C."/>
        </authorList>
    </citation>
    <scope>NUCLEOTIDE SEQUENCE [LARGE SCALE GENOMIC DNA]</scope>
    <source>
        <strain evidence="5 6">TBRC 11910</strain>
    </source>
</reference>
<feature type="chain" id="PRO_5038657430" description="Low molecular weight antigen MTB12-like C-terminal domain-containing protein" evidence="3">
    <location>
        <begin position="27"/>
        <end position="163"/>
    </location>
</feature>
<feature type="signal peptide" evidence="3">
    <location>
        <begin position="1"/>
        <end position="26"/>
    </location>
</feature>
<accession>A0A848KZ74</accession>